<dbReference type="EMBL" id="CYSE01000004">
    <property type="protein sequence ID" value="CUH79670.1"/>
    <property type="molecule type" value="Genomic_DNA"/>
</dbReference>
<dbReference type="Proteomes" id="UP000054935">
    <property type="component" value="Unassembled WGS sequence"/>
</dbReference>
<dbReference type="Pfam" id="PF01713">
    <property type="entry name" value="Smr"/>
    <property type="match status" value="1"/>
</dbReference>
<dbReference type="RefSeq" id="WP_058248074.1">
    <property type="nucleotide sequence ID" value="NZ_CYSE01000004.1"/>
</dbReference>
<reference evidence="3 4" key="1">
    <citation type="submission" date="2015-09" db="EMBL/GenBank/DDBJ databases">
        <authorList>
            <consortium name="Swine Surveillance"/>
        </authorList>
    </citation>
    <scope>NUCLEOTIDE SEQUENCE [LARGE SCALE GENOMIC DNA]</scope>
    <source>
        <strain evidence="3 4">CECT 7648</strain>
    </source>
</reference>
<dbReference type="InterPro" id="IPR036063">
    <property type="entry name" value="Smr_dom_sf"/>
</dbReference>
<feature type="compositionally biased region" description="Basic and acidic residues" evidence="1">
    <location>
        <begin position="35"/>
        <end position="46"/>
    </location>
</feature>
<sequence>MSKRRLRPDEVELWQQIAKSAEPLVKRPAKIDPVPPKKPEPRKRESPPPMPSFALGESAPPHTETHYFPKTTSQRLNATPVQMDSKAFTRMKRGKLVPEARIDLHGMTIDQAHPTLGRFIMTSHSRGLRLVLVITGKGSREDPYDPMPRRRGVLKTQVPQWLRMPPIAQVVLQVSEAHQKHGGAGAYYVYLRRTR</sequence>
<accession>A0A0P1GE50</accession>
<dbReference type="SUPFAM" id="SSF160443">
    <property type="entry name" value="SMR domain-like"/>
    <property type="match status" value="1"/>
</dbReference>
<dbReference type="STRING" id="441103.TRN7648_02589"/>
<dbReference type="SMART" id="SM00463">
    <property type="entry name" value="SMR"/>
    <property type="match status" value="1"/>
</dbReference>
<dbReference type="InterPro" id="IPR002625">
    <property type="entry name" value="Smr_dom"/>
</dbReference>
<dbReference type="AlphaFoldDB" id="A0A0P1GE50"/>
<gene>
    <name evidence="3" type="ORF">TRN7648_02589</name>
</gene>
<evidence type="ECO:0000313" key="4">
    <source>
        <dbReference type="Proteomes" id="UP000054935"/>
    </source>
</evidence>
<protein>
    <submittedName>
        <fullName evidence="3">Smr domain protein</fullName>
    </submittedName>
</protein>
<name>A0A0P1GE50_9RHOB</name>
<evidence type="ECO:0000313" key="3">
    <source>
        <dbReference type="EMBL" id="CUH79670.1"/>
    </source>
</evidence>
<evidence type="ECO:0000259" key="2">
    <source>
        <dbReference type="PROSITE" id="PS50828"/>
    </source>
</evidence>
<dbReference type="PROSITE" id="PS50828">
    <property type="entry name" value="SMR"/>
    <property type="match status" value="1"/>
</dbReference>
<dbReference type="PANTHER" id="PTHR35562:SF2">
    <property type="entry name" value="DNA ENDONUCLEASE SMRA-RELATED"/>
    <property type="match status" value="1"/>
</dbReference>
<dbReference type="OrthoDB" id="7165597at2"/>
<dbReference type="Gene3D" id="3.30.1370.110">
    <property type="match status" value="1"/>
</dbReference>
<feature type="domain" description="Smr" evidence="2">
    <location>
        <begin position="102"/>
        <end position="192"/>
    </location>
</feature>
<proteinExistence type="predicted"/>
<feature type="region of interest" description="Disordered" evidence="1">
    <location>
        <begin position="20"/>
        <end position="64"/>
    </location>
</feature>
<keyword evidence="4" id="KW-1185">Reference proteome</keyword>
<dbReference type="PANTHER" id="PTHR35562">
    <property type="entry name" value="DNA ENDONUCLEASE SMRA-RELATED"/>
    <property type="match status" value="1"/>
</dbReference>
<evidence type="ECO:0000256" key="1">
    <source>
        <dbReference type="SAM" id="MobiDB-lite"/>
    </source>
</evidence>
<organism evidence="3 4">
    <name type="scientific">Tropicibacter naphthalenivorans</name>
    <dbReference type="NCBI Taxonomy" id="441103"/>
    <lineage>
        <taxon>Bacteria</taxon>
        <taxon>Pseudomonadati</taxon>
        <taxon>Pseudomonadota</taxon>
        <taxon>Alphaproteobacteria</taxon>
        <taxon>Rhodobacterales</taxon>
        <taxon>Roseobacteraceae</taxon>
        <taxon>Tropicibacter</taxon>
    </lineage>
</organism>